<evidence type="ECO:0000256" key="4">
    <source>
        <dbReference type="ARBA" id="ARBA00025742"/>
    </source>
</evidence>
<dbReference type="OrthoDB" id="211986at2"/>
<keyword evidence="1" id="KW-0479">Metal-binding</keyword>
<keyword evidence="2" id="KW-0378">Hydrolase</keyword>
<protein>
    <submittedName>
        <fullName evidence="6">Calcineurin-like phosphoesterase</fullName>
    </submittedName>
</protein>
<organism evidence="6 7">
    <name type="scientific">Poriferisphaera corsica</name>
    <dbReference type="NCBI Taxonomy" id="2528020"/>
    <lineage>
        <taxon>Bacteria</taxon>
        <taxon>Pseudomonadati</taxon>
        <taxon>Planctomycetota</taxon>
        <taxon>Phycisphaerae</taxon>
        <taxon>Phycisphaerales</taxon>
        <taxon>Phycisphaeraceae</taxon>
        <taxon>Poriferisphaera</taxon>
    </lineage>
</organism>
<dbReference type="InterPro" id="IPR050884">
    <property type="entry name" value="CNP_phosphodiesterase-III"/>
</dbReference>
<sequence length="311" mass="34327">MRNPNQRILYITDTHVGANLKDGYYMQGRCTDEWEAIIDVLRGYIADQKIDMVLHGGDLVDTADEQIIALAAKSMRSLGVPVTMCFGNHDLDHVDARKSWYKIASDLLPQGTHTGGICGDKINVFVISHHYASNNPPHYWDMKRTDAQIPVIDETQRATLELFVAASDKPVIIVTHCPVHGISAEQTGDTEFHPANKAYANYLYSLAAQSGNVPLILSAHNHVSSVQRHLGFVTMTTGGLTEVPCSARLLTIDDEKIKIEQVDFAGQLGLLGKIDESKKWVAGMAKDRCIEIDIKSNDDTGDMLSELLPMI</sequence>
<comment type="similarity">
    <text evidence="4">Belongs to the cyclic nucleotide phosphodiesterase class-III family.</text>
</comment>
<proteinExistence type="inferred from homology"/>
<dbReference type="Proteomes" id="UP000317369">
    <property type="component" value="Chromosome"/>
</dbReference>
<dbReference type="PANTHER" id="PTHR42988">
    <property type="entry name" value="PHOSPHOHYDROLASE"/>
    <property type="match status" value="1"/>
</dbReference>
<dbReference type="Pfam" id="PF00149">
    <property type="entry name" value="Metallophos"/>
    <property type="match status" value="1"/>
</dbReference>
<dbReference type="Gene3D" id="3.60.21.10">
    <property type="match status" value="1"/>
</dbReference>
<evidence type="ECO:0000256" key="1">
    <source>
        <dbReference type="ARBA" id="ARBA00022723"/>
    </source>
</evidence>
<dbReference type="GO" id="GO:0046872">
    <property type="term" value="F:metal ion binding"/>
    <property type="evidence" value="ECO:0007669"/>
    <property type="project" value="UniProtKB-KW"/>
</dbReference>
<dbReference type="GO" id="GO:0016787">
    <property type="term" value="F:hydrolase activity"/>
    <property type="evidence" value="ECO:0007669"/>
    <property type="project" value="UniProtKB-KW"/>
</dbReference>
<dbReference type="RefSeq" id="WP_145077888.1">
    <property type="nucleotide sequence ID" value="NZ_CP036425.1"/>
</dbReference>
<dbReference type="SUPFAM" id="SSF56300">
    <property type="entry name" value="Metallo-dependent phosphatases"/>
    <property type="match status" value="1"/>
</dbReference>
<evidence type="ECO:0000256" key="2">
    <source>
        <dbReference type="ARBA" id="ARBA00022801"/>
    </source>
</evidence>
<dbReference type="PANTHER" id="PTHR42988:SF2">
    <property type="entry name" value="CYCLIC NUCLEOTIDE PHOSPHODIESTERASE CBUA0032-RELATED"/>
    <property type="match status" value="1"/>
</dbReference>
<feature type="domain" description="Calcineurin-like phosphoesterase" evidence="5">
    <location>
        <begin position="7"/>
        <end position="223"/>
    </location>
</feature>
<keyword evidence="7" id="KW-1185">Reference proteome</keyword>
<dbReference type="EMBL" id="CP036425">
    <property type="protein sequence ID" value="QDU34220.1"/>
    <property type="molecule type" value="Genomic_DNA"/>
</dbReference>
<dbReference type="AlphaFoldDB" id="A0A517YVG4"/>
<gene>
    <name evidence="6" type="ORF">KS4_22850</name>
</gene>
<evidence type="ECO:0000313" key="7">
    <source>
        <dbReference type="Proteomes" id="UP000317369"/>
    </source>
</evidence>
<accession>A0A517YVG4</accession>
<reference evidence="6 7" key="1">
    <citation type="submission" date="2019-02" db="EMBL/GenBank/DDBJ databases">
        <title>Deep-cultivation of Planctomycetes and their phenomic and genomic characterization uncovers novel biology.</title>
        <authorList>
            <person name="Wiegand S."/>
            <person name="Jogler M."/>
            <person name="Boedeker C."/>
            <person name="Pinto D."/>
            <person name="Vollmers J."/>
            <person name="Rivas-Marin E."/>
            <person name="Kohn T."/>
            <person name="Peeters S.H."/>
            <person name="Heuer A."/>
            <person name="Rast P."/>
            <person name="Oberbeckmann S."/>
            <person name="Bunk B."/>
            <person name="Jeske O."/>
            <person name="Meyerdierks A."/>
            <person name="Storesund J.E."/>
            <person name="Kallscheuer N."/>
            <person name="Luecker S."/>
            <person name="Lage O.M."/>
            <person name="Pohl T."/>
            <person name="Merkel B.J."/>
            <person name="Hornburger P."/>
            <person name="Mueller R.-W."/>
            <person name="Bruemmer F."/>
            <person name="Labrenz M."/>
            <person name="Spormann A.M."/>
            <person name="Op den Camp H."/>
            <person name="Overmann J."/>
            <person name="Amann R."/>
            <person name="Jetten M.S.M."/>
            <person name="Mascher T."/>
            <person name="Medema M.H."/>
            <person name="Devos D.P."/>
            <person name="Kaster A.-K."/>
            <person name="Ovreas L."/>
            <person name="Rohde M."/>
            <person name="Galperin M.Y."/>
            <person name="Jogler C."/>
        </authorList>
    </citation>
    <scope>NUCLEOTIDE SEQUENCE [LARGE SCALE GENOMIC DNA]</scope>
    <source>
        <strain evidence="6 7">KS4</strain>
    </source>
</reference>
<dbReference type="KEGG" id="pcor:KS4_22850"/>
<name>A0A517YVG4_9BACT</name>
<evidence type="ECO:0000259" key="5">
    <source>
        <dbReference type="Pfam" id="PF00149"/>
    </source>
</evidence>
<dbReference type="InterPro" id="IPR029052">
    <property type="entry name" value="Metallo-depent_PP-like"/>
</dbReference>
<evidence type="ECO:0000313" key="6">
    <source>
        <dbReference type="EMBL" id="QDU34220.1"/>
    </source>
</evidence>
<evidence type="ECO:0000256" key="3">
    <source>
        <dbReference type="ARBA" id="ARBA00023004"/>
    </source>
</evidence>
<dbReference type="InterPro" id="IPR004843">
    <property type="entry name" value="Calcineurin-like_PHP"/>
</dbReference>
<keyword evidence="3" id="KW-0408">Iron</keyword>